<dbReference type="PRINTS" id="PR01415">
    <property type="entry name" value="ANKYRIN"/>
</dbReference>
<dbReference type="Pfam" id="PF00023">
    <property type="entry name" value="Ank"/>
    <property type="match status" value="2"/>
</dbReference>
<dbReference type="EMBL" id="JAVHNR010000004">
    <property type="protein sequence ID" value="KAK6345481.1"/>
    <property type="molecule type" value="Genomic_DNA"/>
</dbReference>
<keyword evidence="5" id="KW-1185">Reference proteome</keyword>
<dbReference type="SUPFAM" id="SSF48403">
    <property type="entry name" value="Ankyrin repeat"/>
    <property type="match status" value="1"/>
</dbReference>
<dbReference type="Pfam" id="PF12796">
    <property type="entry name" value="Ank_2"/>
    <property type="match status" value="3"/>
</dbReference>
<reference evidence="4 5" key="1">
    <citation type="submission" date="2019-10" db="EMBL/GenBank/DDBJ databases">
        <authorList>
            <person name="Palmer J.M."/>
        </authorList>
    </citation>
    <scope>NUCLEOTIDE SEQUENCE [LARGE SCALE GENOMIC DNA]</scope>
    <source>
        <strain evidence="4 5">TWF718</strain>
    </source>
</reference>
<dbReference type="PANTHER" id="PTHR24198">
    <property type="entry name" value="ANKYRIN REPEAT AND PROTEIN KINASE DOMAIN-CONTAINING PROTEIN"/>
    <property type="match status" value="1"/>
</dbReference>
<evidence type="ECO:0000256" key="1">
    <source>
        <dbReference type="ARBA" id="ARBA00022737"/>
    </source>
</evidence>
<dbReference type="SMART" id="SM00248">
    <property type="entry name" value="ANK"/>
    <property type="match status" value="9"/>
</dbReference>
<dbReference type="PANTHER" id="PTHR24198:SF165">
    <property type="entry name" value="ANKYRIN REPEAT-CONTAINING PROTEIN-RELATED"/>
    <property type="match status" value="1"/>
</dbReference>
<feature type="repeat" description="ANK" evidence="3">
    <location>
        <begin position="179"/>
        <end position="211"/>
    </location>
</feature>
<dbReference type="Gene3D" id="1.25.40.20">
    <property type="entry name" value="Ankyrin repeat-containing domain"/>
    <property type="match status" value="2"/>
</dbReference>
<comment type="caution">
    <text evidence="4">The sequence shown here is derived from an EMBL/GenBank/DDBJ whole genome shotgun (WGS) entry which is preliminary data.</text>
</comment>
<feature type="repeat" description="ANK" evidence="3">
    <location>
        <begin position="250"/>
        <end position="282"/>
    </location>
</feature>
<evidence type="ECO:0000313" key="4">
    <source>
        <dbReference type="EMBL" id="KAK6345481.1"/>
    </source>
</evidence>
<dbReference type="InterPro" id="IPR036770">
    <property type="entry name" value="Ankyrin_rpt-contain_sf"/>
</dbReference>
<dbReference type="AlphaFoldDB" id="A0AAN8N6V9"/>
<evidence type="ECO:0000256" key="3">
    <source>
        <dbReference type="PROSITE-ProRule" id="PRU00023"/>
    </source>
</evidence>
<evidence type="ECO:0000256" key="2">
    <source>
        <dbReference type="ARBA" id="ARBA00023043"/>
    </source>
</evidence>
<name>A0AAN8N6V9_9PEZI</name>
<dbReference type="PROSITE" id="PS50088">
    <property type="entry name" value="ANK_REPEAT"/>
    <property type="match status" value="6"/>
</dbReference>
<keyword evidence="2 3" id="KW-0040">ANK repeat</keyword>
<sequence length="344" mass="37862">MTYPPLITAIRTGSLEELQLILKKKKYTYPLTAGKQKWTPLHFAAYYGNLPILKLLLTSHPFKSDIKATESKDGFTPLHKAVEKGWTDGIKLLLEHGARIEAKTEKSGSTPLILAIKFGHLEAVKVLLDSKARVKCHNHKGMSPVLMAVEKGRFDILKLLWDRLGPDGVEEIKDDGNCVGRTALLLALIGGHTDIAKFLIENKVDVCISDDDGWGPIHVAVQQGKGEKGLEMLRLLLKERPYLNTKVAETGYTPLHLAAVKGDPSYINELVEAGAKLYVTSNMEYTPLYTAVKFGKEEDAVEKIVEFLVKRGANLGAKDAFGTGIACLAKEKGWNSLGARAELY</sequence>
<dbReference type="Proteomes" id="UP001313282">
    <property type="component" value="Unassembled WGS sequence"/>
</dbReference>
<feature type="repeat" description="ANK" evidence="3">
    <location>
        <begin position="73"/>
        <end position="105"/>
    </location>
</feature>
<feature type="repeat" description="ANK" evidence="3">
    <location>
        <begin position="283"/>
        <end position="320"/>
    </location>
</feature>
<feature type="repeat" description="ANK" evidence="3">
    <location>
        <begin position="36"/>
        <end position="57"/>
    </location>
</feature>
<accession>A0AAN8N6V9</accession>
<dbReference type="PROSITE" id="PS50297">
    <property type="entry name" value="ANK_REP_REGION"/>
    <property type="match status" value="6"/>
</dbReference>
<proteinExistence type="predicted"/>
<gene>
    <name evidence="4" type="primary">ASB3</name>
    <name evidence="4" type="ORF">TWF718_007397</name>
</gene>
<keyword evidence="1" id="KW-0677">Repeat</keyword>
<evidence type="ECO:0000313" key="5">
    <source>
        <dbReference type="Proteomes" id="UP001313282"/>
    </source>
</evidence>
<feature type="repeat" description="ANK" evidence="3">
    <location>
        <begin position="107"/>
        <end position="139"/>
    </location>
</feature>
<dbReference type="InterPro" id="IPR002110">
    <property type="entry name" value="Ankyrin_rpt"/>
</dbReference>
<organism evidence="4 5">
    <name type="scientific">Orbilia javanica</name>
    <dbReference type="NCBI Taxonomy" id="47235"/>
    <lineage>
        <taxon>Eukaryota</taxon>
        <taxon>Fungi</taxon>
        <taxon>Dikarya</taxon>
        <taxon>Ascomycota</taxon>
        <taxon>Pezizomycotina</taxon>
        <taxon>Orbiliomycetes</taxon>
        <taxon>Orbiliales</taxon>
        <taxon>Orbiliaceae</taxon>
        <taxon>Orbilia</taxon>
    </lineage>
</organism>
<protein>
    <submittedName>
        <fullName evidence="4">Ankyrin repeat and SOCS box protein 3</fullName>
    </submittedName>
</protein>